<accession>A0A926DLT9</accession>
<feature type="compositionally biased region" description="Basic and acidic residues" evidence="2">
    <location>
        <begin position="464"/>
        <end position="478"/>
    </location>
</feature>
<dbReference type="Gene3D" id="2.20.230.10">
    <property type="entry name" value="Resuscitation-promoting factor rpfb"/>
    <property type="match status" value="1"/>
</dbReference>
<organism evidence="4 5">
    <name type="scientific">Congzhengia minquanensis</name>
    <dbReference type="NCBI Taxonomy" id="2763657"/>
    <lineage>
        <taxon>Bacteria</taxon>
        <taxon>Bacillati</taxon>
        <taxon>Bacillota</taxon>
        <taxon>Clostridia</taxon>
        <taxon>Eubacteriales</taxon>
        <taxon>Oscillospiraceae</taxon>
        <taxon>Congzhengia</taxon>
    </lineage>
</organism>
<dbReference type="RefSeq" id="WP_249313390.1">
    <property type="nucleotide sequence ID" value="NZ_JACRSU010000003.1"/>
</dbReference>
<evidence type="ECO:0000313" key="4">
    <source>
        <dbReference type="EMBL" id="MBC8541343.1"/>
    </source>
</evidence>
<dbReference type="EMBL" id="JACRSU010000003">
    <property type="protein sequence ID" value="MBC8541343.1"/>
    <property type="molecule type" value="Genomic_DNA"/>
</dbReference>
<dbReference type="InterPro" id="IPR007391">
    <property type="entry name" value="Vancomycin_resist_VanW"/>
</dbReference>
<evidence type="ECO:0000256" key="1">
    <source>
        <dbReference type="ARBA" id="ARBA00022729"/>
    </source>
</evidence>
<dbReference type="SMART" id="SM01208">
    <property type="entry name" value="G5"/>
    <property type="match status" value="1"/>
</dbReference>
<dbReference type="Pfam" id="PF07501">
    <property type="entry name" value="G5"/>
    <property type="match status" value="1"/>
</dbReference>
<comment type="caution">
    <text evidence="4">The sequence shown here is derived from an EMBL/GenBank/DDBJ whole genome shotgun (WGS) entry which is preliminary data.</text>
</comment>
<dbReference type="Proteomes" id="UP000611762">
    <property type="component" value="Unassembled WGS sequence"/>
</dbReference>
<feature type="compositionally biased region" description="Low complexity" evidence="2">
    <location>
        <begin position="522"/>
        <end position="540"/>
    </location>
</feature>
<keyword evidence="1" id="KW-0732">Signal</keyword>
<evidence type="ECO:0000313" key="5">
    <source>
        <dbReference type="Proteomes" id="UP000611762"/>
    </source>
</evidence>
<proteinExistence type="predicted"/>
<dbReference type="Pfam" id="PF12229">
    <property type="entry name" value="PG_binding_4"/>
    <property type="match status" value="1"/>
</dbReference>
<evidence type="ECO:0000259" key="3">
    <source>
        <dbReference type="PROSITE" id="PS51109"/>
    </source>
</evidence>
<feature type="region of interest" description="Disordered" evidence="2">
    <location>
        <begin position="517"/>
        <end position="566"/>
    </location>
</feature>
<reference evidence="4" key="1">
    <citation type="submission" date="2020-08" db="EMBL/GenBank/DDBJ databases">
        <title>Genome public.</title>
        <authorList>
            <person name="Liu C."/>
            <person name="Sun Q."/>
        </authorList>
    </citation>
    <scope>NUCLEOTIDE SEQUENCE</scope>
    <source>
        <strain evidence="4">H8</strain>
    </source>
</reference>
<dbReference type="InterPro" id="IPR052913">
    <property type="entry name" value="Glycopeptide_resist_protein"/>
</dbReference>
<evidence type="ECO:0000256" key="2">
    <source>
        <dbReference type="SAM" id="MobiDB-lite"/>
    </source>
</evidence>
<dbReference type="PANTHER" id="PTHR35788">
    <property type="entry name" value="EXPORTED PROTEIN-RELATED"/>
    <property type="match status" value="1"/>
</dbReference>
<name>A0A926DLT9_9FIRM</name>
<dbReference type="AlphaFoldDB" id="A0A926DLT9"/>
<gene>
    <name evidence="4" type="ORF">H8698_10180</name>
</gene>
<feature type="region of interest" description="Disordered" evidence="2">
    <location>
        <begin position="453"/>
        <end position="480"/>
    </location>
</feature>
<dbReference type="PANTHER" id="PTHR35788:SF1">
    <property type="entry name" value="EXPORTED PROTEIN"/>
    <property type="match status" value="1"/>
</dbReference>
<dbReference type="Pfam" id="PF04294">
    <property type="entry name" value="VanW"/>
    <property type="match status" value="1"/>
</dbReference>
<dbReference type="InterPro" id="IPR011098">
    <property type="entry name" value="G5_dom"/>
</dbReference>
<keyword evidence="5" id="KW-1185">Reference proteome</keyword>
<dbReference type="PROSITE" id="PS51109">
    <property type="entry name" value="G5"/>
    <property type="match status" value="1"/>
</dbReference>
<feature type="domain" description="G5" evidence="3">
    <location>
        <begin position="442"/>
        <end position="524"/>
    </location>
</feature>
<protein>
    <submittedName>
        <fullName evidence="4">VanW family protein</fullName>
    </submittedName>
</protein>
<dbReference type="InterPro" id="IPR022029">
    <property type="entry name" value="YoaR-like_PG-bd"/>
</dbReference>
<sequence length="566" mass="61452">MSASKKRQETNKSKKKTVLLIFLIVALVAAIASVSAYSAKILAYDKVYEGVYIGETPVGGMSEDELRNKIPELADLSSVYDIIINIDGASEKLSTLSLSPALDVEQMVNLAMEYGRKERGLGRLSEISNMKKNPVTVPYSLSFDEYALQRVLDKISASLDITAVDNKIEIGADSLTITRGAPGRGIVYEEVKKGITDCLINHTDEISLQLKEIEPEEITVDFIKRHTSSEPTDATYTISDHKLLFTQSSPGVTFDDKEVKRALKAEEGKAVVVVPVTVLEPKVTTESLKASLLTDELGTYSSDFSSSSADRAHNIQLACDKINGYILAPGEEFSYNDVVGPRTVERGFRMANVYVGNTVQPGIGGGICQVSSTMFNAVVYADLDITSRRNHTLPVTYVPMGRDATVSYGSVDFKFKNNYSKPIEIRAECIGRKNVITIYGTNERPNRKIEIETEKTGTTSPKVVRKEDSSMPEGKVKVESAGTNGSSYIAYKVVYENGVKISSDVLCKSTYSGKDRVEIVGTKKASPSPSASSTTTAKPSVDPKQTAPAPSAPPDAEPNSETAQRP</sequence>